<gene>
    <name evidence="2" type="ORF">LG632_02435</name>
</gene>
<keyword evidence="3" id="KW-1185">Reference proteome</keyword>
<proteinExistence type="predicted"/>
<evidence type="ECO:0000313" key="2">
    <source>
        <dbReference type="EMBL" id="MCB5178248.1"/>
    </source>
</evidence>
<dbReference type="SUPFAM" id="SSF82171">
    <property type="entry name" value="DPP6 N-terminal domain-like"/>
    <property type="match status" value="1"/>
</dbReference>
<dbReference type="InterPro" id="IPR011042">
    <property type="entry name" value="6-blade_b-propeller_TolB-like"/>
</dbReference>
<dbReference type="Pfam" id="PF00326">
    <property type="entry name" value="Peptidase_S9"/>
    <property type="match status" value="1"/>
</dbReference>
<dbReference type="PANTHER" id="PTHR43056:SF5">
    <property type="entry name" value="PEPTIDASE S9 PROLYL OLIGOPEPTIDASE CATALYTIC DOMAIN-CONTAINING PROTEIN"/>
    <property type="match status" value="1"/>
</dbReference>
<reference evidence="2 3" key="1">
    <citation type="submission" date="2021-10" db="EMBL/GenBank/DDBJ databases">
        <title>Streptomyces sp. strain SMC 277, a novel streptomycete isolated from soil.</title>
        <authorList>
            <person name="Chanama M."/>
        </authorList>
    </citation>
    <scope>NUCLEOTIDE SEQUENCE [LARGE SCALE GENOMIC DNA]</scope>
    <source>
        <strain evidence="2 3">SMC 277</strain>
    </source>
</reference>
<organism evidence="2 3">
    <name type="scientific">Streptomyces antimicrobicus</name>
    <dbReference type="NCBI Taxonomy" id="2883108"/>
    <lineage>
        <taxon>Bacteria</taxon>
        <taxon>Bacillati</taxon>
        <taxon>Actinomycetota</taxon>
        <taxon>Actinomycetes</taxon>
        <taxon>Kitasatosporales</taxon>
        <taxon>Streptomycetaceae</taxon>
        <taxon>Streptomyces</taxon>
    </lineage>
</organism>
<evidence type="ECO:0000313" key="3">
    <source>
        <dbReference type="Proteomes" id="UP001199054"/>
    </source>
</evidence>
<dbReference type="InterPro" id="IPR050585">
    <property type="entry name" value="Xaa-Pro_dipeptidyl-ppase/CocE"/>
</dbReference>
<dbReference type="Gene3D" id="3.40.50.1820">
    <property type="entry name" value="alpha/beta hydrolase"/>
    <property type="match status" value="1"/>
</dbReference>
<dbReference type="InterPro" id="IPR001375">
    <property type="entry name" value="Peptidase_S9_cat"/>
</dbReference>
<dbReference type="Proteomes" id="UP001199054">
    <property type="component" value="Unassembled WGS sequence"/>
</dbReference>
<name>A0ABS8B0X7_9ACTN</name>
<dbReference type="SUPFAM" id="SSF53474">
    <property type="entry name" value="alpha/beta-Hydrolases"/>
    <property type="match status" value="1"/>
</dbReference>
<feature type="domain" description="Peptidase S9 prolyl oligopeptidase catalytic" evidence="1">
    <location>
        <begin position="442"/>
        <end position="645"/>
    </location>
</feature>
<dbReference type="EMBL" id="JAJAUY010000005">
    <property type="protein sequence ID" value="MCB5178248.1"/>
    <property type="molecule type" value="Genomic_DNA"/>
</dbReference>
<dbReference type="Gene3D" id="2.120.10.30">
    <property type="entry name" value="TolB, C-terminal domain"/>
    <property type="match status" value="1"/>
</dbReference>
<dbReference type="PANTHER" id="PTHR43056">
    <property type="entry name" value="PEPTIDASE S9 PROLYL OLIGOPEPTIDASE"/>
    <property type="match status" value="1"/>
</dbReference>
<comment type="caution">
    <text evidence="2">The sequence shown here is derived from an EMBL/GenBank/DDBJ whole genome shotgun (WGS) entry which is preliminary data.</text>
</comment>
<protein>
    <submittedName>
        <fullName evidence="2">Prolyl oligopeptidase family serine peptidase</fullName>
    </submittedName>
</protein>
<evidence type="ECO:0000259" key="1">
    <source>
        <dbReference type="Pfam" id="PF00326"/>
    </source>
</evidence>
<accession>A0ABS8B0X7</accession>
<dbReference type="RefSeq" id="WP_226724639.1">
    <property type="nucleotide sequence ID" value="NZ_JAJAUY010000005.1"/>
</dbReference>
<dbReference type="InterPro" id="IPR029058">
    <property type="entry name" value="AB_hydrolase_fold"/>
</dbReference>
<sequence>MLLGGSMEIGKVLPYGSWPSPVTPRGVAAASASLGDGAQYVLGRPWWAESRPDEGGRVTVCRQSPDGSTQELLAAPWDARSRVHEYGGGAWTAVGETLVFVQYDDQRLYRLTPGGSPEPITAAVDPALSVRFGDLSASHDGSHVICVRETLTAQDVVRDIVSVPVDGDVGDSRKVERLAGGSRFVAFPRQSPDGSRLAWISWEHPQMPWDGTELRISERDEHGGYGAARVVLGSTTESVLQPEWLDDGSLVVISDRSGWWNLYRLTLGSDGPEALHPGEHEVGGPLWKLRPRWYGVLPGNRLLAVRTRGVDTLCLVDLATGAVRDLDLPGLETVALVDVEAEGRRALIVGGGAREPRGLRQVDLETGAVTPVRLLTEGFPSAAYLSPARPRTFVDEQGREVHAIVYAPHHPTVQGPADEQPPYVVMAHGGPTARSTVLGTASIAFWTSRGVGVLDVNYGGSTGYGREYRERLRDMWGVVDVADTALAARRLAEAGEADGRRLAVQGHSAGGWTVLASLATTDVFAAGISSCGVTDARLMAEHTHDFESRYLDGLIGPLPETDKLYEERSPLAHVAGVTAPVLLLQGLDDPIVPTPLAEAFRAELERHGVPHQYVAFAGEGHGFRRADTVARCLELSLDFLGDALGFVPAPAGGPA</sequence>